<dbReference type="GO" id="GO:0004222">
    <property type="term" value="F:metalloendopeptidase activity"/>
    <property type="evidence" value="ECO:0007669"/>
    <property type="project" value="TreeGrafter"/>
</dbReference>
<keyword evidence="2" id="KW-0472">Membrane</keyword>
<dbReference type="STRING" id="656914.SAMN00017405_0874"/>
<evidence type="ECO:0000313" key="5">
    <source>
        <dbReference type="Proteomes" id="UP000192731"/>
    </source>
</evidence>
<dbReference type="PANTHER" id="PTHR21666">
    <property type="entry name" value="PEPTIDASE-RELATED"/>
    <property type="match status" value="1"/>
</dbReference>
<protein>
    <submittedName>
        <fullName evidence="4">Peptidase family M23</fullName>
    </submittedName>
</protein>
<keyword evidence="5" id="KW-1185">Reference proteome</keyword>
<dbReference type="Proteomes" id="UP000192731">
    <property type="component" value="Unassembled WGS sequence"/>
</dbReference>
<accession>A0A1W1UHC5</accession>
<dbReference type="CDD" id="cd12797">
    <property type="entry name" value="M23_peptidase"/>
    <property type="match status" value="1"/>
</dbReference>
<evidence type="ECO:0000256" key="1">
    <source>
        <dbReference type="ARBA" id="ARBA00022729"/>
    </source>
</evidence>
<sequence>MSKQWEPRPRKYRESPKFPYDRYPKKKRKVSKFFIQTVSTILIFLSIWVAFSMEGPMWYKTQAAMRDWFVKDTDIKAVFNVVKQIGFKGDTFERAGFEVINPANNNANEPMAIPVSGTVTVPFGWGKDSGKSNFHNGIVINAPISTAVKAAYSGTVLEIKDDEKLGRTLILSHKNGLMTVYGYCSEILVKENEVIEKGQIIAKTGKGKSTPEGQLYFEANRLGEPVNPMDLLEIDKGI</sequence>
<dbReference type="OrthoDB" id="2083169at2"/>
<dbReference type="InterPro" id="IPR011055">
    <property type="entry name" value="Dup_hybrid_motif"/>
</dbReference>
<evidence type="ECO:0000256" key="2">
    <source>
        <dbReference type="SAM" id="Phobius"/>
    </source>
</evidence>
<dbReference type="InterPro" id="IPR016047">
    <property type="entry name" value="M23ase_b-sheet_dom"/>
</dbReference>
<dbReference type="AlphaFoldDB" id="A0A1W1UHC5"/>
<dbReference type="InterPro" id="IPR050570">
    <property type="entry name" value="Cell_wall_metabolism_enzyme"/>
</dbReference>
<reference evidence="4 5" key="1">
    <citation type="submission" date="2017-04" db="EMBL/GenBank/DDBJ databases">
        <authorList>
            <person name="Afonso C.L."/>
            <person name="Miller P.J."/>
            <person name="Scott M.A."/>
            <person name="Spackman E."/>
            <person name="Goraichik I."/>
            <person name="Dimitrov K.M."/>
            <person name="Suarez D.L."/>
            <person name="Swayne D.E."/>
        </authorList>
    </citation>
    <scope>NUCLEOTIDE SEQUENCE [LARGE SCALE GENOMIC DNA]</scope>
    <source>
        <strain evidence="4 5">DSM 11270</strain>
    </source>
</reference>
<name>A0A1W1UHC5_DESTI</name>
<gene>
    <name evidence="4" type="ORF">SAMN00017405_0874</name>
</gene>
<proteinExistence type="predicted"/>
<feature type="transmembrane region" description="Helical" evidence="2">
    <location>
        <begin position="33"/>
        <end position="51"/>
    </location>
</feature>
<evidence type="ECO:0000313" key="4">
    <source>
        <dbReference type="EMBL" id="SMB80432.1"/>
    </source>
</evidence>
<feature type="domain" description="M23ase beta-sheet core" evidence="3">
    <location>
        <begin position="134"/>
        <end position="228"/>
    </location>
</feature>
<dbReference type="Pfam" id="PF01551">
    <property type="entry name" value="Peptidase_M23"/>
    <property type="match status" value="1"/>
</dbReference>
<dbReference type="EMBL" id="FWWT01000005">
    <property type="protein sequence ID" value="SMB80432.1"/>
    <property type="molecule type" value="Genomic_DNA"/>
</dbReference>
<dbReference type="PANTHER" id="PTHR21666:SF289">
    <property type="entry name" value="L-ALA--D-GLU ENDOPEPTIDASE"/>
    <property type="match status" value="1"/>
</dbReference>
<organism evidence="4 5">
    <name type="scientific">Desulfonispora thiosulfatigenes DSM 11270</name>
    <dbReference type="NCBI Taxonomy" id="656914"/>
    <lineage>
        <taxon>Bacteria</taxon>
        <taxon>Bacillati</taxon>
        <taxon>Bacillota</taxon>
        <taxon>Clostridia</taxon>
        <taxon>Eubacteriales</taxon>
        <taxon>Peptococcaceae</taxon>
        <taxon>Desulfonispora</taxon>
    </lineage>
</organism>
<keyword evidence="2" id="KW-0812">Transmembrane</keyword>
<evidence type="ECO:0000259" key="3">
    <source>
        <dbReference type="Pfam" id="PF01551"/>
    </source>
</evidence>
<dbReference type="RefSeq" id="WP_084051974.1">
    <property type="nucleotide sequence ID" value="NZ_FWWT01000005.1"/>
</dbReference>
<keyword evidence="2" id="KW-1133">Transmembrane helix</keyword>
<keyword evidence="1" id="KW-0732">Signal</keyword>
<dbReference type="Gene3D" id="2.70.70.10">
    <property type="entry name" value="Glucose Permease (Domain IIA)"/>
    <property type="match status" value="1"/>
</dbReference>
<dbReference type="SUPFAM" id="SSF51261">
    <property type="entry name" value="Duplicated hybrid motif"/>
    <property type="match status" value="1"/>
</dbReference>